<evidence type="ECO:0000313" key="1">
    <source>
        <dbReference type="EMBL" id="KAG1781447.1"/>
    </source>
</evidence>
<dbReference type="AlphaFoldDB" id="A0A9P7A317"/>
<dbReference type="OrthoDB" id="2667311at2759"/>
<dbReference type="EMBL" id="JABBWD010000005">
    <property type="protein sequence ID" value="KAG1781447.1"/>
    <property type="molecule type" value="Genomic_DNA"/>
</dbReference>
<evidence type="ECO:0000313" key="2">
    <source>
        <dbReference type="Proteomes" id="UP000714275"/>
    </source>
</evidence>
<proteinExistence type="predicted"/>
<name>A0A9P7A317_9AGAM</name>
<organism evidence="1 2">
    <name type="scientific">Suillus placidus</name>
    <dbReference type="NCBI Taxonomy" id="48579"/>
    <lineage>
        <taxon>Eukaryota</taxon>
        <taxon>Fungi</taxon>
        <taxon>Dikarya</taxon>
        <taxon>Basidiomycota</taxon>
        <taxon>Agaricomycotina</taxon>
        <taxon>Agaricomycetes</taxon>
        <taxon>Agaricomycetidae</taxon>
        <taxon>Boletales</taxon>
        <taxon>Suillineae</taxon>
        <taxon>Suillaceae</taxon>
        <taxon>Suillus</taxon>
    </lineage>
</organism>
<protein>
    <submittedName>
        <fullName evidence="1">Uncharacterized protein</fullName>
    </submittedName>
</protein>
<dbReference type="Proteomes" id="UP000714275">
    <property type="component" value="Unassembled WGS sequence"/>
</dbReference>
<keyword evidence="2" id="KW-1185">Reference proteome</keyword>
<comment type="caution">
    <text evidence="1">The sequence shown here is derived from an EMBL/GenBank/DDBJ whole genome shotgun (WGS) entry which is preliminary data.</text>
</comment>
<reference evidence="1" key="1">
    <citation type="journal article" date="2020" name="New Phytol.">
        <title>Comparative genomics reveals dynamic genome evolution in host specialist ectomycorrhizal fungi.</title>
        <authorList>
            <person name="Lofgren L.A."/>
            <person name="Nguyen N.H."/>
            <person name="Vilgalys R."/>
            <person name="Ruytinx J."/>
            <person name="Liao H.L."/>
            <person name="Branco S."/>
            <person name="Kuo A."/>
            <person name="LaButti K."/>
            <person name="Lipzen A."/>
            <person name="Andreopoulos W."/>
            <person name="Pangilinan J."/>
            <person name="Riley R."/>
            <person name="Hundley H."/>
            <person name="Na H."/>
            <person name="Barry K."/>
            <person name="Grigoriev I.V."/>
            <person name="Stajich J.E."/>
            <person name="Kennedy P.G."/>
        </authorList>
    </citation>
    <scope>NUCLEOTIDE SEQUENCE</scope>
    <source>
        <strain evidence="1">DOB743</strain>
    </source>
</reference>
<gene>
    <name evidence="1" type="ORF">EV702DRAFT_1244560</name>
</gene>
<accession>A0A9P7A317</accession>
<sequence length="281" mass="30709">MAAIANVDAIRATAVLTSVAEPVGINATPTNTVAANVTEPAMIDAADTHAEATAFAQPAAIDNESDQPFEVCIIQQPKIKATVTKPGQASSTKSQKLKPSHENVHHKVTMQAAGPSQHTLDVESEDEVDHSKHIATMFECLEVVKKVVKAHKTKKQFPLKKGKGKEKAAPQILVVDSINEISDVSSSDRTFPSAVVIEPSRQRYCLFPQLLMADMNTNVNSIIIPLDLRTMPFEDDDNFLEALGMEHLYSAIVHMETHALNSSATYNDMDVLFRRYCCKQG</sequence>